<dbReference type="InterPro" id="IPR002767">
    <property type="entry name" value="Thiamine_BP"/>
</dbReference>
<dbReference type="InterPro" id="IPR029756">
    <property type="entry name" value="MTH1187/YkoF-like"/>
</dbReference>
<dbReference type="OrthoDB" id="5587367at2759"/>
<keyword evidence="4" id="KW-1185">Reference proteome</keyword>
<dbReference type="PANTHER" id="PTHR33777:SF1">
    <property type="entry name" value="UPF0045 PROTEIN ECM15"/>
    <property type="match status" value="1"/>
</dbReference>
<dbReference type="SUPFAM" id="SSF89957">
    <property type="entry name" value="MTH1187/YkoF-like"/>
    <property type="match status" value="2"/>
</dbReference>
<dbReference type="Gene3D" id="3.30.70.930">
    <property type="match status" value="2"/>
</dbReference>
<dbReference type="InterPro" id="IPR051614">
    <property type="entry name" value="UPF0045_domain"/>
</dbReference>
<comment type="caution">
    <text evidence="3">The sequence shown here is derived from an EMBL/GenBank/DDBJ whole genome shotgun (WGS) entry which is preliminary data.</text>
</comment>
<accession>A0A9P7BGH2</accession>
<name>A0A9P7BGH2_9ASCO</name>
<proteinExistence type="inferred from homology"/>
<dbReference type="Proteomes" id="UP000697127">
    <property type="component" value="Unassembled WGS sequence"/>
</dbReference>
<evidence type="ECO:0000313" key="3">
    <source>
        <dbReference type="EMBL" id="KAG0690046.1"/>
    </source>
</evidence>
<feature type="domain" description="Thiamine-binding protein" evidence="2">
    <location>
        <begin position="77"/>
        <end position="154"/>
    </location>
</feature>
<dbReference type="Pfam" id="PF01910">
    <property type="entry name" value="Thiamine_BP"/>
    <property type="match status" value="2"/>
</dbReference>
<dbReference type="EMBL" id="PUHW01000048">
    <property type="protein sequence ID" value="KAG0690046.1"/>
    <property type="molecule type" value="Genomic_DNA"/>
</dbReference>
<comment type="similarity">
    <text evidence="1">Belongs to the UPF0045 family.</text>
</comment>
<organism evidence="3 4">
    <name type="scientific">Pichia californica</name>
    <dbReference type="NCBI Taxonomy" id="460514"/>
    <lineage>
        <taxon>Eukaryota</taxon>
        <taxon>Fungi</taxon>
        <taxon>Dikarya</taxon>
        <taxon>Ascomycota</taxon>
        <taxon>Saccharomycotina</taxon>
        <taxon>Pichiomycetes</taxon>
        <taxon>Pichiales</taxon>
        <taxon>Pichiaceae</taxon>
        <taxon>Pichia</taxon>
    </lineage>
</organism>
<sequence length="155" mass="17167">MHCLADVAFTPVGQCTKYKSLDEALESCIPILRSSGLSYVVHDGGFTIDAEWKDATELIGELHEHLHKHAGFIRVHNICLIPIGTPTPSVSDYIVECEKLIRASGLKNKLHSAGTSIEGPWNDVMELIGKLHQRVHDMGILRVQSDVRICTKVDQ</sequence>
<dbReference type="NCBIfam" id="TIGR00106">
    <property type="entry name" value="MTH1187 family thiamine-binding protein"/>
    <property type="match status" value="1"/>
</dbReference>
<evidence type="ECO:0000259" key="2">
    <source>
        <dbReference type="Pfam" id="PF01910"/>
    </source>
</evidence>
<dbReference type="GO" id="GO:0005829">
    <property type="term" value="C:cytosol"/>
    <property type="evidence" value="ECO:0007669"/>
    <property type="project" value="TreeGrafter"/>
</dbReference>
<feature type="domain" description="Thiamine-binding protein" evidence="2">
    <location>
        <begin position="5"/>
        <end position="69"/>
    </location>
</feature>
<protein>
    <recommendedName>
        <fullName evidence="2">Thiamine-binding protein domain-containing protein</fullName>
    </recommendedName>
</protein>
<gene>
    <name evidence="3" type="ORF">C6P40_003942</name>
</gene>
<evidence type="ECO:0000256" key="1">
    <source>
        <dbReference type="ARBA" id="ARBA00010272"/>
    </source>
</evidence>
<dbReference type="PANTHER" id="PTHR33777">
    <property type="entry name" value="UPF0045 PROTEIN ECM15"/>
    <property type="match status" value="1"/>
</dbReference>
<evidence type="ECO:0000313" key="4">
    <source>
        <dbReference type="Proteomes" id="UP000697127"/>
    </source>
</evidence>
<reference evidence="3" key="1">
    <citation type="submission" date="2020-11" db="EMBL/GenBank/DDBJ databases">
        <title>Kefir isolates.</title>
        <authorList>
            <person name="Marcisauskas S."/>
            <person name="Kim Y."/>
            <person name="Blasche S."/>
        </authorList>
    </citation>
    <scope>NUCLEOTIDE SEQUENCE</scope>
    <source>
        <strain evidence="3">Olga-1</strain>
    </source>
</reference>
<dbReference type="AlphaFoldDB" id="A0A9P7BGH2"/>